<evidence type="ECO:0000256" key="1">
    <source>
        <dbReference type="SAM" id="MobiDB-lite"/>
    </source>
</evidence>
<feature type="compositionally biased region" description="Gly residues" evidence="1">
    <location>
        <begin position="67"/>
        <end position="79"/>
    </location>
</feature>
<organism evidence="2 3">
    <name type="scientific">Sinomonas atrocyanea</name>
    <dbReference type="NCBI Taxonomy" id="37927"/>
    <lineage>
        <taxon>Bacteria</taxon>
        <taxon>Bacillati</taxon>
        <taxon>Actinomycetota</taxon>
        <taxon>Actinomycetes</taxon>
        <taxon>Micrococcales</taxon>
        <taxon>Micrococcaceae</taxon>
        <taxon>Sinomonas</taxon>
    </lineage>
</organism>
<keyword evidence="3" id="KW-1185">Reference proteome</keyword>
<proteinExistence type="predicted"/>
<dbReference type="Proteomes" id="UP000070134">
    <property type="component" value="Chromosome"/>
</dbReference>
<dbReference type="RefSeq" id="WP_169803050.1">
    <property type="nucleotide sequence ID" value="NZ_BMKT01000006.1"/>
</dbReference>
<dbReference type="EMBL" id="CP014518">
    <property type="protein sequence ID" value="AMM31631.1"/>
    <property type="molecule type" value="Genomic_DNA"/>
</dbReference>
<dbReference type="STRING" id="37927.SA2016_0946"/>
<reference evidence="2 3" key="1">
    <citation type="submission" date="2016-02" db="EMBL/GenBank/DDBJ databases">
        <title>Complete genome of Sinomonas atrocyanea KCTC 3377.</title>
        <authorList>
            <person name="Kim K.M."/>
        </authorList>
    </citation>
    <scope>NUCLEOTIDE SEQUENCE [LARGE SCALE GENOMIC DNA]</scope>
    <source>
        <strain evidence="2 3">KCTC 3377</strain>
    </source>
</reference>
<feature type="region of interest" description="Disordered" evidence="1">
    <location>
        <begin position="67"/>
        <end position="88"/>
    </location>
</feature>
<evidence type="ECO:0000313" key="2">
    <source>
        <dbReference type="EMBL" id="AMM31631.1"/>
    </source>
</evidence>
<accession>A0A126ZYH1</accession>
<sequence length="88" mass="8873">MLLQAPRRGALGPERVPGLLSLIFGAVDVLIHEGGLSAGLTEPDQDVPEIAQAVLLPLLSYTGRSGKGAEGVAAPGGQGVPTPHILTS</sequence>
<evidence type="ECO:0000313" key="3">
    <source>
        <dbReference type="Proteomes" id="UP000070134"/>
    </source>
</evidence>
<protein>
    <submittedName>
        <fullName evidence="2">Uncharacterized protein</fullName>
    </submittedName>
</protein>
<dbReference type="AlphaFoldDB" id="A0A126ZYH1"/>
<gene>
    <name evidence="2" type="ORF">SA2016_0946</name>
</gene>
<dbReference type="KEGG" id="satk:SA2016_0946"/>
<name>A0A126ZYH1_9MICC</name>